<dbReference type="EMBL" id="JABTEG010000010">
    <property type="protein sequence ID" value="KAG4304237.1"/>
    <property type="molecule type" value="Genomic_DNA"/>
</dbReference>
<dbReference type="Proteomes" id="UP000768646">
    <property type="component" value="Unassembled WGS sequence"/>
</dbReference>
<evidence type="ECO:0000313" key="2">
    <source>
        <dbReference type="Proteomes" id="UP000768646"/>
    </source>
</evidence>
<accession>A0ACB7CAZ5</accession>
<evidence type="ECO:0000313" key="1">
    <source>
        <dbReference type="EMBL" id="KAG4304237.1"/>
    </source>
</evidence>
<name>A0ACB7CAZ5_9ASCO</name>
<protein>
    <submittedName>
        <fullName evidence="1">Uncharacterized protein</fullName>
    </submittedName>
</protein>
<reference evidence="1 2" key="1">
    <citation type="journal article" date="2021" name="Commun. Biol.">
        <title>Genomic insights into the host specific adaptation of the Pneumocystis genus.</title>
        <authorList>
            <person name="Cisse O.H."/>
            <person name="Ma L."/>
            <person name="Dekker J.P."/>
            <person name="Khil P.P."/>
            <person name="Youn J.-H."/>
            <person name="Brenchley J.M."/>
            <person name="Blair R."/>
            <person name="Pahar B."/>
            <person name="Chabe M."/>
            <person name="Van Rompay K.K.A."/>
            <person name="Keesler R."/>
            <person name="Sukura A."/>
            <person name="Hirsch V."/>
            <person name="Kutty G."/>
            <person name="Liu Y."/>
            <person name="Peng L."/>
            <person name="Chen J."/>
            <person name="Song J."/>
            <person name="Weissenbacher-Lang C."/>
            <person name="Xu J."/>
            <person name="Upham N.S."/>
            <person name="Stajich J.E."/>
            <person name="Cuomo C.A."/>
            <person name="Cushion M.T."/>
            <person name="Kovacs J.A."/>
        </authorList>
    </citation>
    <scope>NUCLEOTIDE SEQUENCE [LARGE SCALE GENOMIC DNA]</scope>
    <source>
        <strain evidence="1 2">RABM</strain>
    </source>
</reference>
<gene>
    <name evidence="1" type="ORF">PORY_002418</name>
</gene>
<proteinExistence type="predicted"/>
<sequence length="1165" mass="132295">MGTNVKETVKQEIEVNLSEEEKEAYEKLFHEADKENIGVLLGDHSIKFFEKTGLSPQILGEIWRISDSENMGFLTQKQFNIALRLIAHAQEGRQPNPNLINSSQIWNLVDIQRKGALNISEFAVAMHLIHLFINGSLKVLPPILLPEIFNMTIEKTYHGFPQKTVSNNLNPENSISMDSENLSNSFSQKHHKRQNTHYYPNVFSQFDTDVSDDWNIKSAEKSRYIDLFKSINKTNDNYVTGDEAVSLFLSSKLPKETLAHIWDLADIDKSGKLNKEEFIIAMHLIRQKLANINLPVSLPQDLVLSLLQKNHPQENTFFFSSPNQNSSNSIDSESYDLNNSFSPQAHMTSLSVPSSIFSVKHSNADSYIGTPKVASSNHVFSTPHSPYSHPHSIHKAPFIPTSNFGQSIMSSVTPNSKNLNHKLSSSIIDLLGDANIENSEKNEIKTNESENHSEEILSLNRQIQELKQTRTSIESDLNTINVQKHDIEEKLSQIRLLYNKEIEETQKVQEEVIESRSITQKLQQNYLILEKKIYILKNQKQQQLQNLERSKNENIELQHKIKLMNNQVFSLEKELEQLEKNILDQKNIIETNKKQLLVSENHCTQLKTSIEEGNILIHNTLKNITPGLILFSNQSSNPFHQISDLGEMDSASPILIPACHNTNIVNKMGAQKDLDKGFEKTIYDEELKNSLNITDNQYINVERDHQLLESCNSKTSSLITSPNFIDIAQKDLPLNTDLHVLKRQNSLSESLNSSVIVQPSESTPGKLSRVNSYPGTPVPWTINKTNSSKTGEESCMDSKSDNIFSKDSTIEKLELYKEISYNNLNIADNSTCFKNVPGGLLHDIELEKTIFDIDHLNTALLHSSINEENTSLSTNRNLTNVLHKSCNIEYLGIQNIIIQEENIAGTLPGTFPMDFDNQTINNKDINQTTNDKKNSENDKVNNKIENTFFDSFLPQNDNNNLSVKKNKADFDEAFVNFVSESENFSNDDQFISKFPPVKDFHSSPEPTNTKEFNSNSIVYYEDKDPVVNQSTFNSDFYNEKNSVVNEKDTINPSTTGVLKYNSEKELSEKSLLNTNDLSPNVQTLNATLQENTKEKNKNIFHDLVVAKEVNGFENDFCVQNDEFGVFFTEPFSKEMKNDWVSIDCTIESHQPNKDISSNNGSNLID</sequence>
<organism evidence="1 2">
    <name type="scientific">Pneumocystis oryctolagi</name>
    <dbReference type="NCBI Taxonomy" id="42067"/>
    <lineage>
        <taxon>Eukaryota</taxon>
        <taxon>Fungi</taxon>
        <taxon>Dikarya</taxon>
        <taxon>Ascomycota</taxon>
        <taxon>Taphrinomycotina</taxon>
        <taxon>Pneumocystomycetes</taxon>
        <taxon>Pneumocystaceae</taxon>
        <taxon>Pneumocystis</taxon>
    </lineage>
</organism>
<comment type="caution">
    <text evidence="1">The sequence shown here is derived from an EMBL/GenBank/DDBJ whole genome shotgun (WGS) entry which is preliminary data.</text>
</comment>
<keyword evidence="2" id="KW-1185">Reference proteome</keyword>